<proteinExistence type="predicted"/>
<protein>
    <submittedName>
        <fullName evidence="3">PPR domain-containing protein/PPR_2 domain-containing protein</fullName>
    </submittedName>
</protein>
<dbReference type="FunFam" id="1.25.40.10:FF:000348">
    <property type="entry name" value="Pentatricopeptide repeat-containing protein chloroplastic"/>
    <property type="match status" value="1"/>
</dbReference>
<keyword evidence="4" id="KW-1185">Reference proteome</keyword>
<dbReference type="PANTHER" id="PTHR47926:SF431">
    <property type="entry name" value="PENTATRICOPEPTIDE REPEAT-CONTAINING PROTEIN-RELATED"/>
    <property type="match status" value="1"/>
</dbReference>
<dbReference type="GO" id="GO:0003723">
    <property type="term" value="F:RNA binding"/>
    <property type="evidence" value="ECO:0007669"/>
    <property type="project" value="InterPro"/>
</dbReference>
<dbReference type="GO" id="GO:0009451">
    <property type="term" value="P:RNA modification"/>
    <property type="evidence" value="ECO:0007669"/>
    <property type="project" value="InterPro"/>
</dbReference>
<dbReference type="Pfam" id="PF01535">
    <property type="entry name" value="PPR"/>
    <property type="match status" value="4"/>
</dbReference>
<dbReference type="FunFam" id="1.25.40.10:FF:000090">
    <property type="entry name" value="Pentatricopeptide repeat-containing protein, chloroplastic"/>
    <property type="match status" value="1"/>
</dbReference>
<feature type="repeat" description="PPR" evidence="2">
    <location>
        <begin position="181"/>
        <end position="215"/>
    </location>
</feature>
<dbReference type="Proteomes" id="UP000187406">
    <property type="component" value="Unassembled WGS sequence"/>
</dbReference>
<feature type="repeat" description="PPR" evidence="2">
    <location>
        <begin position="350"/>
        <end position="380"/>
    </location>
</feature>
<keyword evidence="1" id="KW-0677">Repeat</keyword>
<dbReference type="NCBIfam" id="TIGR00756">
    <property type="entry name" value="PPR"/>
    <property type="match status" value="5"/>
</dbReference>
<dbReference type="Pfam" id="PF20431">
    <property type="entry name" value="E_motif"/>
    <property type="match status" value="1"/>
</dbReference>
<comment type="caution">
    <text evidence="3">The sequence shown here is derived from an EMBL/GenBank/DDBJ whole genome shotgun (WGS) entry which is preliminary data.</text>
</comment>
<feature type="non-terminal residue" evidence="3">
    <location>
        <position position="607"/>
    </location>
</feature>
<dbReference type="InterPro" id="IPR002885">
    <property type="entry name" value="PPR_rpt"/>
</dbReference>
<evidence type="ECO:0000256" key="1">
    <source>
        <dbReference type="ARBA" id="ARBA00022737"/>
    </source>
</evidence>
<reference evidence="4" key="1">
    <citation type="submission" date="2016-04" db="EMBL/GenBank/DDBJ databases">
        <title>Cephalotus genome sequencing.</title>
        <authorList>
            <person name="Fukushima K."/>
            <person name="Hasebe M."/>
            <person name="Fang X."/>
        </authorList>
    </citation>
    <scope>NUCLEOTIDE SEQUENCE [LARGE SCALE GENOMIC DNA]</scope>
    <source>
        <strain evidence="4">cv. St1</strain>
    </source>
</reference>
<sequence length="607" mass="67997">LHSLILKTGFAHDSFFATKLNTFYAKYASLDHARKVFDETPHKTVYLWNSTLRGYCREKQYEDTLYLFNHMISKGIANEEEPDNFTLPIALKACVGLQAVGYGKMIHGFVIKNKKIVFDMFVGAALIELYSKCGQMGDALKVFKEFDRPDVVLWTSMVTGYEQNRSVRVAGNLFREMNKKDVISWSSMVACYAHNRAVVEALDLFNKMIVKGVEPNSITFVSALQACAVASNLEEGKKIHEHAAKQGFELEVSVSTALIDMYMKCLSPDEAVNVFKQMHTKDVVTWAALFSGYALNGMSYKAMGVFDMLNDTKADAIAMVKILTACAELGILQQAVCLHGYVLRSGFGNNMFVGASLIELYSKCGSLDNAFKVFEEMIEKDIVIWSAMIASYGSHGQGEEALKIFYRMMNSDVKPNSVTFLSLMSACSHAGLIVEGIEVFDMMVNQYGLDPSSEHYGMMVDLLGRMGELDKAMEIINRMPIPAGPDVWGALLGACRIHQNTKIGEVAAKNLFCLELNHAGYILLSNIYALDEKWGNVAKIRSKIKERGLKKMIGQSVVEVRREVHSFVADDRFHLECEQIYELLRHLDIKMRDEGNDLDAESLLHDV</sequence>
<name>A0A1Q3BLE5_CEPFO</name>
<dbReference type="PANTHER" id="PTHR47926">
    <property type="entry name" value="PENTATRICOPEPTIDE REPEAT-CONTAINING PROTEIN"/>
    <property type="match status" value="1"/>
</dbReference>
<organism evidence="3 4">
    <name type="scientific">Cephalotus follicularis</name>
    <name type="common">Albany pitcher plant</name>
    <dbReference type="NCBI Taxonomy" id="3775"/>
    <lineage>
        <taxon>Eukaryota</taxon>
        <taxon>Viridiplantae</taxon>
        <taxon>Streptophyta</taxon>
        <taxon>Embryophyta</taxon>
        <taxon>Tracheophyta</taxon>
        <taxon>Spermatophyta</taxon>
        <taxon>Magnoliopsida</taxon>
        <taxon>eudicotyledons</taxon>
        <taxon>Gunneridae</taxon>
        <taxon>Pentapetalae</taxon>
        <taxon>rosids</taxon>
        <taxon>fabids</taxon>
        <taxon>Oxalidales</taxon>
        <taxon>Cephalotaceae</taxon>
        <taxon>Cephalotus</taxon>
    </lineage>
</organism>
<dbReference type="InterPro" id="IPR011990">
    <property type="entry name" value="TPR-like_helical_dom_sf"/>
</dbReference>
<dbReference type="InParanoid" id="A0A1Q3BLE5"/>
<feature type="repeat" description="PPR" evidence="2">
    <location>
        <begin position="44"/>
        <end position="78"/>
    </location>
</feature>
<evidence type="ECO:0000256" key="2">
    <source>
        <dbReference type="PROSITE-ProRule" id="PRU00708"/>
    </source>
</evidence>
<feature type="non-terminal residue" evidence="3">
    <location>
        <position position="1"/>
    </location>
</feature>
<dbReference type="InterPro" id="IPR046848">
    <property type="entry name" value="E_motif"/>
</dbReference>
<dbReference type="EMBL" id="BDDD01000640">
    <property type="protein sequence ID" value="GAV68553.1"/>
    <property type="molecule type" value="Genomic_DNA"/>
</dbReference>
<feature type="repeat" description="PPR" evidence="2">
    <location>
        <begin position="416"/>
        <end position="451"/>
    </location>
</feature>
<dbReference type="PROSITE" id="PS51375">
    <property type="entry name" value="PPR"/>
    <property type="match status" value="5"/>
</dbReference>
<evidence type="ECO:0000313" key="3">
    <source>
        <dbReference type="EMBL" id="GAV68553.1"/>
    </source>
</evidence>
<gene>
    <name evidence="3" type="ORF">CFOL_v3_12056</name>
</gene>
<dbReference type="OrthoDB" id="185373at2759"/>
<dbReference type="STRING" id="3775.A0A1Q3BLE5"/>
<dbReference type="AlphaFoldDB" id="A0A1Q3BLE5"/>
<evidence type="ECO:0000313" key="4">
    <source>
        <dbReference type="Proteomes" id="UP000187406"/>
    </source>
</evidence>
<feature type="repeat" description="PPR" evidence="2">
    <location>
        <begin position="381"/>
        <end position="415"/>
    </location>
</feature>
<dbReference type="Gene3D" id="1.25.40.10">
    <property type="entry name" value="Tetratricopeptide repeat domain"/>
    <property type="match status" value="4"/>
</dbReference>
<dbReference type="FunCoup" id="A0A1Q3BLE5">
    <property type="interactions" value="79"/>
</dbReference>
<accession>A0A1Q3BLE5</accession>
<dbReference type="InterPro" id="IPR046960">
    <property type="entry name" value="PPR_At4g14850-like_plant"/>
</dbReference>
<dbReference type="Pfam" id="PF13041">
    <property type="entry name" value="PPR_2"/>
    <property type="match status" value="3"/>
</dbReference>